<reference evidence="4" key="1">
    <citation type="journal article" date="2016" name="Nat. Commun.">
        <title>The Gonium pectorale genome demonstrates co-option of cell cycle regulation during the evolution of multicellularity.</title>
        <authorList>
            <person name="Hanschen E.R."/>
            <person name="Marriage T.N."/>
            <person name="Ferris P.J."/>
            <person name="Hamaji T."/>
            <person name="Toyoda A."/>
            <person name="Fujiyama A."/>
            <person name="Neme R."/>
            <person name="Noguchi H."/>
            <person name="Minakuchi Y."/>
            <person name="Suzuki M."/>
            <person name="Kawai-Toyooka H."/>
            <person name="Smith D.R."/>
            <person name="Sparks H."/>
            <person name="Anderson J."/>
            <person name="Bakaric R."/>
            <person name="Luria V."/>
            <person name="Karger A."/>
            <person name="Kirschner M.W."/>
            <person name="Durand P.M."/>
            <person name="Michod R.E."/>
            <person name="Nozaki H."/>
            <person name="Olson B.J."/>
        </authorList>
    </citation>
    <scope>NUCLEOTIDE SEQUENCE [LARGE SCALE GENOMIC DNA]</scope>
    <source>
        <strain evidence="4">NIES-2863</strain>
    </source>
</reference>
<feature type="coiled-coil region" evidence="1">
    <location>
        <begin position="172"/>
        <end position="206"/>
    </location>
</feature>
<feature type="compositionally biased region" description="Acidic residues" evidence="2">
    <location>
        <begin position="429"/>
        <end position="451"/>
    </location>
</feature>
<feature type="compositionally biased region" description="Gly residues" evidence="2">
    <location>
        <begin position="509"/>
        <end position="536"/>
    </location>
</feature>
<name>A0A150FW76_GONPE</name>
<keyword evidence="1" id="KW-0175">Coiled coil</keyword>
<evidence type="ECO:0000256" key="2">
    <source>
        <dbReference type="SAM" id="MobiDB-lite"/>
    </source>
</evidence>
<comment type="caution">
    <text evidence="3">The sequence shown here is derived from an EMBL/GenBank/DDBJ whole genome shotgun (WGS) entry which is preliminary data.</text>
</comment>
<evidence type="ECO:0000256" key="1">
    <source>
        <dbReference type="SAM" id="Coils"/>
    </source>
</evidence>
<dbReference type="OrthoDB" id="533672at2759"/>
<organism evidence="3 4">
    <name type="scientific">Gonium pectorale</name>
    <name type="common">Green alga</name>
    <dbReference type="NCBI Taxonomy" id="33097"/>
    <lineage>
        <taxon>Eukaryota</taxon>
        <taxon>Viridiplantae</taxon>
        <taxon>Chlorophyta</taxon>
        <taxon>core chlorophytes</taxon>
        <taxon>Chlorophyceae</taxon>
        <taxon>CS clade</taxon>
        <taxon>Chlamydomonadales</taxon>
        <taxon>Volvocaceae</taxon>
        <taxon>Gonium</taxon>
    </lineage>
</organism>
<dbReference type="Proteomes" id="UP000075714">
    <property type="component" value="Unassembled WGS sequence"/>
</dbReference>
<keyword evidence="4" id="KW-1185">Reference proteome</keyword>
<feature type="compositionally biased region" description="Basic and acidic residues" evidence="2">
    <location>
        <begin position="491"/>
        <end position="501"/>
    </location>
</feature>
<proteinExistence type="predicted"/>
<dbReference type="AlphaFoldDB" id="A0A150FW76"/>
<evidence type="ECO:0000313" key="4">
    <source>
        <dbReference type="Proteomes" id="UP000075714"/>
    </source>
</evidence>
<gene>
    <name evidence="3" type="ORF">GPECTOR_255g641</name>
</gene>
<feature type="region of interest" description="Disordered" evidence="2">
    <location>
        <begin position="417"/>
        <end position="536"/>
    </location>
</feature>
<feature type="compositionally biased region" description="Basic and acidic residues" evidence="2">
    <location>
        <begin position="467"/>
        <end position="478"/>
    </location>
</feature>
<accession>A0A150FW76</accession>
<dbReference type="EMBL" id="LSYV01000254">
    <property type="protein sequence ID" value="KXZ41874.1"/>
    <property type="molecule type" value="Genomic_DNA"/>
</dbReference>
<sequence>MAQHAWRFATPSGHAAPASTPCALIGARGSCGHGPHPQGASEARGVAAAALRVPKHAYGGPEPFGTGAALLRWEREAGSLLYDHLRAEREKEWKRLRHQLIIDRSRALDPGELGPERAAEIELTRLKAQFSRFWDLMNEADRPWHYGVVVHLCTELSPYSCERYRSVTAGTMQGILAQRAKAEKAVRELRNDCARLRRRLIRATLRRTVDISGCFTADASPALIVFSICTVGYSRTSVASDLMDGWVASRSPMQHTARPESEEGLAQLRLLLAQVSAGGGIVATELRRLQRSARNTFQDLDYSDHVERLLPLLEETRRFAGVVRRVMLRVVEDLQSELLAFEADTAARRLSRDQVLSYLDELRERELAPAVRSRWPALTPDDHVGWRYPPLSYWPRRDRSLAAPAAAADGLEDAAGADLRGGRESAGTETEEVEEVEEEAEEDGGFAEDGEGGAGSWVRQRGQDQPQRADEWGRRDGWIRVPGAGPGGRGDGARVSERPPGDEPEAAPWGGGRGPWDAGFGDGGGAAGRGPGGGGEMALMFQSFGAGQGEEWAEAGPLPGLFD</sequence>
<protein>
    <submittedName>
        <fullName evidence="3">Uncharacterized protein</fullName>
    </submittedName>
</protein>
<evidence type="ECO:0000313" key="3">
    <source>
        <dbReference type="EMBL" id="KXZ41874.1"/>
    </source>
</evidence>